<evidence type="ECO:0000256" key="1">
    <source>
        <dbReference type="SAM" id="MobiDB-lite"/>
    </source>
</evidence>
<comment type="caution">
    <text evidence="3">The sequence shown here is derived from an EMBL/GenBank/DDBJ whole genome shotgun (WGS) entry which is preliminary data.</text>
</comment>
<gene>
    <name evidence="3" type="ORF">HAX54_040554</name>
</gene>
<sequence>MAADGFEAYHVPQQSRRDRLRGVSADAAPPPPNFPPPSFYNNSNDPLLLPSDLLLLSHNNNNNKEKSLHLMDPQISSFHEINNNPFLYNTRFLDDVVYKQEQVSSAHDPNIITNNNNCNYVTTGQGLSLSLSSHHHNQNISSNNSTTTVPLELNLQRYDSSILAAWLPRPMSCRPRAAVVLLFLDLLLADDDDSLALMDPSTESQNDDGSEHTRNNSKLISMLHEWSIIKTSNLKNENLMFVKLVYRRYRQYYEQLQGVVSSFESVPGLGNAAPFANLSLKALSKHFRCLKNAISDQLHYKSKSHNSHSQINCDVSTTRISVGKATIIIIIAKEQQYTMLDLFISLFGDHKEACRAGCNCS</sequence>
<protein>
    <recommendedName>
        <fullName evidence="2">POX domain-containing protein</fullName>
    </recommendedName>
</protein>
<feature type="domain" description="POX" evidence="2">
    <location>
        <begin position="176"/>
        <end position="296"/>
    </location>
</feature>
<evidence type="ECO:0000313" key="4">
    <source>
        <dbReference type="Proteomes" id="UP000823775"/>
    </source>
</evidence>
<accession>A0ABS8SKH5</accession>
<dbReference type="InterPro" id="IPR006563">
    <property type="entry name" value="POX_dom"/>
</dbReference>
<name>A0ABS8SKH5_DATST</name>
<reference evidence="3 4" key="1">
    <citation type="journal article" date="2021" name="BMC Genomics">
        <title>Datura genome reveals duplications of psychoactive alkaloid biosynthetic genes and high mutation rate following tissue culture.</title>
        <authorList>
            <person name="Rajewski A."/>
            <person name="Carter-House D."/>
            <person name="Stajich J."/>
            <person name="Litt A."/>
        </authorList>
    </citation>
    <scope>NUCLEOTIDE SEQUENCE [LARGE SCALE GENOMIC DNA]</scope>
    <source>
        <strain evidence="3">AR-01</strain>
    </source>
</reference>
<keyword evidence="4" id="KW-1185">Reference proteome</keyword>
<dbReference type="Pfam" id="PF07526">
    <property type="entry name" value="POX"/>
    <property type="match status" value="1"/>
</dbReference>
<dbReference type="EMBL" id="JACEIK010000574">
    <property type="protein sequence ID" value="MCD7459295.1"/>
    <property type="molecule type" value="Genomic_DNA"/>
</dbReference>
<feature type="region of interest" description="Disordered" evidence="1">
    <location>
        <begin position="1"/>
        <end position="42"/>
    </location>
</feature>
<organism evidence="3 4">
    <name type="scientific">Datura stramonium</name>
    <name type="common">Jimsonweed</name>
    <name type="synonym">Common thornapple</name>
    <dbReference type="NCBI Taxonomy" id="4076"/>
    <lineage>
        <taxon>Eukaryota</taxon>
        <taxon>Viridiplantae</taxon>
        <taxon>Streptophyta</taxon>
        <taxon>Embryophyta</taxon>
        <taxon>Tracheophyta</taxon>
        <taxon>Spermatophyta</taxon>
        <taxon>Magnoliopsida</taxon>
        <taxon>eudicotyledons</taxon>
        <taxon>Gunneridae</taxon>
        <taxon>Pentapetalae</taxon>
        <taxon>asterids</taxon>
        <taxon>lamiids</taxon>
        <taxon>Solanales</taxon>
        <taxon>Solanaceae</taxon>
        <taxon>Solanoideae</taxon>
        <taxon>Datureae</taxon>
        <taxon>Datura</taxon>
    </lineage>
</organism>
<proteinExistence type="predicted"/>
<evidence type="ECO:0000259" key="2">
    <source>
        <dbReference type="SMART" id="SM00574"/>
    </source>
</evidence>
<dbReference type="SMART" id="SM00574">
    <property type="entry name" value="POX"/>
    <property type="match status" value="1"/>
</dbReference>
<dbReference type="Proteomes" id="UP000823775">
    <property type="component" value="Unassembled WGS sequence"/>
</dbReference>
<evidence type="ECO:0000313" key="3">
    <source>
        <dbReference type="EMBL" id="MCD7459295.1"/>
    </source>
</evidence>
<feature type="compositionally biased region" description="Pro residues" evidence="1">
    <location>
        <begin position="28"/>
        <end position="38"/>
    </location>
</feature>